<name>A0A9X2EBY0_9NOCA</name>
<dbReference type="Proteomes" id="UP001139157">
    <property type="component" value="Unassembled WGS sequence"/>
</dbReference>
<evidence type="ECO:0000313" key="2">
    <source>
        <dbReference type="Proteomes" id="UP001139157"/>
    </source>
</evidence>
<gene>
    <name evidence="1" type="ORF">NDR86_30900</name>
</gene>
<evidence type="ECO:0000313" key="1">
    <source>
        <dbReference type="EMBL" id="MCM6777902.1"/>
    </source>
</evidence>
<dbReference type="AlphaFoldDB" id="A0A9X2EBY0"/>
<sequence>MTVRFQIVGPPTEVQKVRDSIEAAFGDRVSTDVEVTNRPATLTRWHGDIASVELLSKPSAVANPLSTNLLGEVAPDLVAAINALATKYSAHDVAIVAAELSNPNGLRGFLNAGKRDQE</sequence>
<dbReference type="EMBL" id="JAMRXG010000018">
    <property type="protein sequence ID" value="MCM6777902.1"/>
    <property type="molecule type" value="Genomic_DNA"/>
</dbReference>
<accession>A0A9X2EBY0</accession>
<protein>
    <submittedName>
        <fullName evidence="1">Uncharacterized protein</fullName>
    </submittedName>
</protein>
<comment type="caution">
    <text evidence="1">The sequence shown here is derived from an EMBL/GenBank/DDBJ whole genome shotgun (WGS) entry which is preliminary data.</text>
</comment>
<organism evidence="1 2">
    <name type="scientific">Nocardia pulmonis</name>
    <dbReference type="NCBI Taxonomy" id="2951408"/>
    <lineage>
        <taxon>Bacteria</taxon>
        <taxon>Bacillati</taxon>
        <taxon>Actinomycetota</taxon>
        <taxon>Actinomycetes</taxon>
        <taxon>Mycobacteriales</taxon>
        <taxon>Nocardiaceae</taxon>
        <taxon>Nocardia</taxon>
    </lineage>
</organism>
<reference evidence="1" key="1">
    <citation type="submission" date="2022-06" db="EMBL/GenBank/DDBJ databases">
        <title>Novel species in genus nocardia.</title>
        <authorList>
            <person name="Li F."/>
        </authorList>
    </citation>
    <scope>NUCLEOTIDE SEQUENCE</scope>
    <source>
        <strain evidence="1">CDC141</strain>
    </source>
</reference>
<dbReference type="RefSeq" id="WP_251917365.1">
    <property type="nucleotide sequence ID" value="NZ_JAMRXG010000018.1"/>
</dbReference>
<proteinExistence type="predicted"/>
<keyword evidence="2" id="KW-1185">Reference proteome</keyword>